<accession>A0A845BLX1</accession>
<dbReference type="Proteomes" id="UP000467214">
    <property type="component" value="Unassembled WGS sequence"/>
</dbReference>
<proteinExistence type="predicted"/>
<dbReference type="RefSeq" id="WP_160796703.1">
    <property type="nucleotide sequence ID" value="NZ_WSSB01000008.1"/>
</dbReference>
<keyword evidence="2" id="KW-1185">Reference proteome</keyword>
<protein>
    <submittedName>
        <fullName evidence="1">Uncharacterized protein</fullName>
    </submittedName>
</protein>
<dbReference type="EMBL" id="WSSB01000008">
    <property type="protein sequence ID" value="MXR37229.1"/>
    <property type="molecule type" value="Genomic_DNA"/>
</dbReference>
<sequence length="285" mass="33593">MKHKHDSIIDISGVSSIRIHRNLSFEKYFSNYKRETDGVAKIATYSFNSQAINSFHKLMPFSTFYISDKHKSEAEKFIKRYPLYVVYIVKELHTKCIYFVKSQRALIGSENFYSANSSFEELNCEISIPTSSTNSFVNFAFDFSDANYLRAKYSDKDIAIYGKSKQHVEGKPYLPCHLEYEYWQHWGVHDNDDLGQINHYIYVILEYDLQGKRCYLSFDRHYQFCGEIDESAFNFLSRKFQLRKQNYSFLNKGLTLPDSAPLKDQFALYHPIAQNNNPTYSYYID</sequence>
<evidence type="ECO:0000313" key="2">
    <source>
        <dbReference type="Proteomes" id="UP000467214"/>
    </source>
</evidence>
<name>A0A845BLX1_9NEIS</name>
<organism evidence="1 2">
    <name type="scientific">Craterilacuibacter sinensis</name>
    <dbReference type="NCBI Taxonomy" id="2686017"/>
    <lineage>
        <taxon>Bacteria</taxon>
        <taxon>Pseudomonadati</taxon>
        <taxon>Pseudomonadota</taxon>
        <taxon>Betaproteobacteria</taxon>
        <taxon>Neisseriales</taxon>
        <taxon>Neisseriaceae</taxon>
        <taxon>Craterilacuibacter</taxon>
    </lineage>
</organism>
<reference evidence="1 2" key="1">
    <citation type="submission" date="2019-12" db="EMBL/GenBank/DDBJ databases">
        <title>Neisseriaceae gen. nov. sp. Genome sequencing and assembly.</title>
        <authorList>
            <person name="Liu Z."/>
            <person name="Li A."/>
        </authorList>
    </citation>
    <scope>NUCLEOTIDE SEQUENCE [LARGE SCALE GENOMIC DNA]</scope>
    <source>
        <strain evidence="1 2">B2N2-7</strain>
    </source>
</reference>
<evidence type="ECO:0000313" key="1">
    <source>
        <dbReference type="EMBL" id="MXR37229.1"/>
    </source>
</evidence>
<dbReference type="AlphaFoldDB" id="A0A845BLX1"/>
<gene>
    <name evidence="1" type="ORF">GQF02_09620</name>
</gene>
<comment type="caution">
    <text evidence="1">The sequence shown here is derived from an EMBL/GenBank/DDBJ whole genome shotgun (WGS) entry which is preliminary data.</text>
</comment>